<dbReference type="GO" id="GO:0005634">
    <property type="term" value="C:nucleus"/>
    <property type="evidence" value="ECO:0007669"/>
    <property type="project" value="TreeGrafter"/>
</dbReference>
<dbReference type="InterPro" id="IPR051912">
    <property type="entry name" value="Alkylbase_DNA_Glycosylase/TA"/>
</dbReference>
<dbReference type="AlphaFoldDB" id="A0A4Q9N1H3"/>
<dbReference type="OrthoDB" id="415889at2759"/>
<protein>
    <recommendedName>
        <fullName evidence="5">HhH-GPD domain-containing protein</fullName>
    </recommendedName>
</protein>
<dbReference type="CDD" id="cd00056">
    <property type="entry name" value="ENDO3c"/>
    <property type="match status" value="1"/>
</dbReference>
<evidence type="ECO:0000256" key="4">
    <source>
        <dbReference type="SAM" id="MobiDB-lite"/>
    </source>
</evidence>
<sequence>MRHSPGLLSLSHARRLIHNKTPSFTTLARFSDHHHCNVKKTSLNMRITRSATRMSTAVDANGTNVPVEETVTVVPKTNGKRAANTELHEPPKRARATKPSSNTPAEEEETTASVPRAPTIPITPIPAADGEEIVPAVLTFSFEVAKNHLISVDPRFEEMFKRVSCKPFEHLERVDPFRGARMQNPGSEIVTSIGRVVAEPSKMRMSGARGGREGLRVKYSWRHLPPRNAGTVPALHCAKMHRDKVVSARAITHKFVRLFDPSIPEDVSESQYVSPRASRSDFFPSAHQVIAKDVATLRTAGLSGRKAEYVLDLAGKFADGTLSTRKLLEADDEELHKMLTAVRGIGTWTVDMFAMFSLRRPDILPVGDLGVQRGMLRWFISLHSPSHAVFIRQDKLNDQDTTDTQLTADSGTSQEISQSQNEVRATTAHASALPAAPDALAPSVQNKKGKGKAAKEAAVEADTGMVLPPAFTPSINKTLNMLGNPDEVGIGFEVPPLPEGLTVAQMKTRLTGKNKIKGALLTPMEMEALAESWRPYRSLGVYYMWALSEEPK</sequence>
<dbReference type="PANTHER" id="PTHR43003">
    <property type="entry name" value="DNA-3-METHYLADENINE GLYCOSYLASE"/>
    <property type="match status" value="1"/>
</dbReference>
<accession>A0A4Q9N1H3</accession>
<feature type="domain" description="HhH-GPD" evidence="5">
    <location>
        <begin position="241"/>
        <end position="413"/>
    </location>
</feature>
<dbReference type="Proteomes" id="UP000292957">
    <property type="component" value="Unassembled WGS sequence"/>
</dbReference>
<dbReference type="EMBL" id="ML143390">
    <property type="protein sequence ID" value="TBU33747.1"/>
    <property type="molecule type" value="Genomic_DNA"/>
</dbReference>
<dbReference type="FunFam" id="1.10.340.30:FF:000004">
    <property type="entry name" value="DNA-3-methyladenine glycosylase II"/>
    <property type="match status" value="1"/>
</dbReference>
<proteinExistence type="inferred from homology"/>
<dbReference type="GO" id="GO:0043916">
    <property type="term" value="F:DNA-7-methylguanine glycosylase activity"/>
    <property type="evidence" value="ECO:0007669"/>
    <property type="project" value="TreeGrafter"/>
</dbReference>
<dbReference type="Pfam" id="PF00730">
    <property type="entry name" value="HhH-GPD"/>
    <property type="match status" value="1"/>
</dbReference>
<dbReference type="Gene3D" id="1.10.1670.40">
    <property type="match status" value="1"/>
</dbReference>
<feature type="compositionally biased region" description="Polar residues" evidence="4">
    <location>
        <begin position="408"/>
        <end position="424"/>
    </location>
</feature>
<dbReference type="Gene3D" id="1.10.340.30">
    <property type="entry name" value="Hypothetical protein, domain 2"/>
    <property type="match status" value="1"/>
</dbReference>
<evidence type="ECO:0000259" key="5">
    <source>
        <dbReference type="SMART" id="SM00478"/>
    </source>
</evidence>
<reference evidence="6" key="1">
    <citation type="submission" date="2019-01" db="EMBL/GenBank/DDBJ databases">
        <title>Draft genome sequences of three monokaryotic isolates of the white-rot basidiomycete fungus Dichomitus squalens.</title>
        <authorList>
            <consortium name="DOE Joint Genome Institute"/>
            <person name="Lopez S.C."/>
            <person name="Andreopoulos B."/>
            <person name="Pangilinan J."/>
            <person name="Lipzen A."/>
            <person name="Riley R."/>
            <person name="Ahrendt S."/>
            <person name="Ng V."/>
            <person name="Barry K."/>
            <person name="Daum C."/>
            <person name="Grigoriev I.V."/>
            <person name="Hilden K.S."/>
            <person name="Makela M.R."/>
            <person name="de Vries R.P."/>
        </authorList>
    </citation>
    <scope>NUCLEOTIDE SEQUENCE [LARGE SCALE GENOMIC DNA]</scope>
    <source>
        <strain evidence="6">OM18370.1</strain>
    </source>
</reference>
<feature type="region of interest" description="Disordered" evidence="4">
    <location>
        <begin position="77"/>
        <end position="119"/>
    </location>
</feature>
<comment type="similarity">
    <text evidence="1">Belongs to the alkylbase DNA glycosidase AlkA family.</text>
</comment>
<evidence type="ECO:0000256" key="1">
    <source>
        <dbReference type="ARBA" id="ARBA00010817"/>
    </source>
</evidence>
<dbReference type="SUPFAM" id="SSF48150">
    <property type="entry name" value="DNA-glycosylase"/>
    <property type="match status" value="1"/>
</dbReference>
<dbReference type="GO" id="GO:0006285">
    <property type="term" value="P:base-excision repair, AP site formation"/>
    <property type="evidence" value="ECO:0007669"/>
    <property type="project" value="TreeGrafter"/>
</dbReference>
<dbReference type="GO" id="GO:0006307">
    <property type="term" value="P:DNA alkylation repair"/>
    <property type="evidence" value="ECO:0007669"/>
    <property type="project" value="TreeGrafter"/>
</dbReference>
<dbReference type="InterPro" id="IPR011257">
    <property type="entry name" value="DNA_glycosylase"/>
</dbReference>
<evidence type="ECO:0000256" key="3">
    <source>
        <dbReference type="ARBA" id="ARBA00023204"/>
    </source>
</evidence>
<feature type="compositionally biased region" description="Low complexity" evidence="4">
    <location>
        <begin position="425"/>
        <end position="443"/>
    </location>
</feature>
<evidence type="ECO:0000256" key="2">
    <source>
        <dbReference type="ARBA" id="ARBA00022763"/>
    </source>
</evidence>
<feature type="region of interest" description="Disordered" evidence="4">
    <location>
        <begin position="401"/>
        <end position="456"/>
    </location>
</feature>
<dbReference type="PANTHER" id="PTHR43003:SF5">
    <property type="entry name" value="DNA-3-METHYLADENINE GLYCOSYLASE"/>
    <property type="match status" value="1"/>
</dbReference>
<keyword evidence="2" id="KW-0227">DNA damage</keyword>
<organism evidence="6">
    <name type="scientific">Dichomitus squalens</name>
    <dbReference type="NCBI Taxonomy" id="114155"/>
    <lineage>
        <taxon>Eukaryota</taxon>
        <taxon>Fungi</taxon>
        <taxon>Dikarya</taxon>
        <taxon>Basidiomycota</taxon>
        <taxon>Agaricomycotina</taxon>
        <taxon>Agaricomycetes</taxon>
        <taxon>Polyporales</taxon>
        <taxon>Polyporaceae</taxon>
        <taxon>Dichomitus</taxon>
    </lineage>
</organism>
<dbReference type="GO" id="GO:0008725">
    <property type="term" value="F:DNA-3-methyladenine glycosylase activity"/>
    <property type="evidence" value="ECO:0007669"/>
    <property type="project" value="TreeGrafter"/>
</dbReference>
<name>A0A4Q9N1H3_9APHY</name>
<dbReference type="InterPro" id="IPR003265">
    <property type="entry name" value="HhH-GPD_domain"/>
</dbReference>
<dbReference type="GO" id="GO:0032131">
    <property type="term" value="F:alkylated DNA binding"/>
    <property type="evidence" value="ECO:0007669"/>
    <property type="project" value="TreeGrafter"/>
</dbReference>
<keyword evidence="3" id="KW-0234">DNA repair</keyword>
<gene>
    <name evidence="6" type="ORF">BD311DRAFT_784730</name>
</gene>
<dbReference type="GO" id="GO:0032993">
    <property type="term" value="C:protein-DNA complex"/>
    <property type="evidence" value="ECO:0007669"/>
    <property type="project" value="TreeGrafter"/>
</dbReference>
<evidence type="ECO:0000313" key="6">
    <source>
        <dbReference type="EMBL" id="TBU33747.1"/>
    </source>
</evidence>
<dbReference type="SMART" id="SM00478">
    <property type="entry name" value="ENDO3c"/>
    <property type="match status" value="1"/>
</dbReference>